<comment type="function">
    <text evidence="7">Pyrophosphatase that catalyzes the hydrolysis of nucleoside triphosphates to their monophosphate derivatives, with a high preference for the non-canonical purine nucleotides XTP (xanthosine triphosphate), dITP (deoxyinosine triphosphate) and ITP. Seems to function as a house-cleaning enzyme that removes non-canonical purine nucleotides from the nucleotide pool, thus preventing their incorporation into DNA/RNA and avoiding chromosomal lesions.</text>
</comment>
<evidence type="ECO:0000256" key="2">
    <source>
        <dbReference type="ARBA" id="ARBA00022723"/>
    </source>
</evidence>
<dbReference type="NCBIfam" id="TIGR00042">
    <property type="entry name" value="RdgB/HAM1 family non-canonical purine NTP pyrophosphatase"/>
    <property type="match status" value="1"/>
</dbReference>
<dbReference type="GO" id="GO:0036220">
    <property type="term" value="F:ITP diphosphatase activity"/>
    <property type="evidence" value="ECO:0007669"/>
    <property type="project" value="UniProtKB-EC"/>
</dbReference>
<evidence type="ECO:0000256" key="6">
    <source>
        <dbReference type="ARBA" id="ARBA00023080"/>
    </source>
</evidence>
<evidence type="ECO:0000256" key="5">
    <source>
        <dbReference type="ARBA" id="ARBA00022842"/>
    </source>
</evidence>
<evidence type="ECO:0000256" key="1">
    <source>
        <dbReference type="ARBA" id="ARBA00008023"/>
    </source>
</evidence>
<dbReference type="RefSeq" id="WP_119330852.1">
    <property type="nucleotide sequence ID" value="NZ_JBHSJH010000003.1"/>
</dbReference>
<dbReference type="InterPro" id="IPR020922">
    <property type="entry name" value="dITP/XTP_pyrophosphatase"/>
</dbReference>
<evidence type="ECO:0000313" key="10">
    <source>
        <dbReference type="Proteomes" id="UP001595926"/>
    </source>
</evidence>
<dbReference type="Proteomes" id="UP001595926">
    <property type="component" value="Unassembled WGS sequence"/>
</dbReference>
<dbReference type="PANTHER" id="PTHR11067:SF9">
    <property type="entry name" value="INOSINE TRIPHOSPHATE PYROPHOSPHATASE"/>
    <property type="match status" value="1"/>
</dbReference>
<feature type="binding site" evidence="7">
    <location>
        <begin position="152"/>
        <end position="155"/>
    </location>
    <ligand>
        <name>substrate</name>
    </ligand>
</feature>
<keyword evidence="5 7" id="KW-0460">Magnesium</keyword>
<dbReference type="Gene3D" id="3.90.950.10">
    <property type="match status" value="1"/>
</dbReference>
<comment type="subunit">
    <text evidence="7">Homodimer.</text>
</comment>
<sequence length="192" mass="21165">MKEIVLASSNKGKIREFSEIFNRINISIVPQTKFNVPDVDETGLSFIENAIIKARHCSKYTNLPAIADDSGLCVEALNGNPGIYSARYSGTHGDDKANNQKLLSELAQESNRKAEFICAIAYVKNESDPTPLISTGKLGGIITLDEKGKKGFGYDPIFQIPEENKTLAQISQELKNKISHRAKALEKIIKQL</sequence>
<comment type="caution">
    <text evidence="9">The sequence shown here is derived from an EMBL/GenBank/DDBJ whole genome shotgun (WGS) entry which is preliminary data.</text>
</comment>
<keyword evidence="6 7" id="KW-0546">Nucleotide metabolism</keyword>
<dbReference type="HAMAP" id="MF_01405">
    <property type="entry name" value="Non_canon_purine_NTPase"/>
    <property type="match status" value="1"/>
</dbReference>
<evidence type="ECO:0000256" key="3">
    <source>
        <dbReference type="ARBA" id="ARBA00022741"/>
    </source>
</evidence>
<organism evidence="9 10">
    <name type="scientific">Pseudofrancisella aestuarii</name>
    <dbReference type="NCBI Taxonomy" id="2670347"/>
    <lineage>
        <taxon>Bacteria</taxon>
        <taxon>Pseudomonadati</taxon>
        <taxon>Pseudomonadota</taxon>
        <taxon>Gammaproteobacteria</taxon>
        <taxon>Thiotrichales</taxon>
        <taxon>Francisellaceae</taxon>
        <taxon>Pseudofrancisella</taxon>
    </lineage>
</organism>
<dbReference type="SUPFAM" id="SSF52972">
    <property type="entry name" value="ITPase-like"/>
    <property type="match status" value="1"/>
</dbReference>
<keyword evidence="10" id="KW-1185">Reference proteome</keyword>
<evidence type="ECO:0000256" key="4">
    <source>
        <dbReference type="ARBA" id="ARBA00022801"/>
    </source>
</evidence>
<keyword evidence="4 7" id="KW-0378">Hydrolase</keyword>
<name>A0ABV9TFU7_9GAMM</name>
<gene>
    <name evidence="9" type="primary">rdgB</name>
    <name evidence="9" type="ORF">ACFPDQ_08935</name>
</gene>
<comment type="cofactor">
    <cofactor evidence="7">
        <name>Mg(2+)</name>
        <dbReference type="ChEBI" id="CHEBI:18420"/>
    </cofactor>
    <text evidence="7">Binds 1 Mg(2+) ion per subunit.</text>
</comment>
<accession>A0ABV9TFU7</accession>
<comment type="catalytic activity">
    <reaction evidence="7">
        <text>dITP + H2O = dIMP + diphosphate + H(+)</text>
        <dbReference type="Rhea" id="RHEA:28342"/>
        <dbReference type="ChEBI" id="CHEBI:15377"/>
        <dbReference type="ChEBI" id="CHEBI:15378"/>
        <dbReference type="ChEBI" id="CHEBI:33019"/>
        <dbReference type="ChEBI" id="CHEBI:61194"/>
        <dbReference type="ChEBI" id="CHEBI:61382"/>
        <dbReference type="EC" id="3.6.1.66"/>
    </reaction>
</comment>
<dbReference type="EC" id="3.6.1.66" evidence="7"/>
<feature type="binding site" evidence="7">
    <location>
        <position position="40"/>
    </location>
    <ligand>
        <name>Mg(2+)</name>
        <dbReference type="ChEBI" id="CHEBI:18420"/>
    </ligand>
</feature>
<evidence type="ECO:0000256" key="7">
    <source>
        <dbReference type="HAMAP-Rule" id="MF_01405"/>
    </source>
</evidence>
<dbReference type="PANTHER" id="PTHR11067">
    <property type="entry name" value="INOSINE TRIPHOSPHATE PYROPHOSPHATASE/HAM1 PROTEIN"/>
    <property type="match status" value="1"/>
</dbReference>
<feature type="binding site" evidence="7">
    <location>
        <position position="69"/>
    </location>
    <ligand>
        <name>Mg(2+)</name>
        <dbReference type="ChEBI" id="CHEBI:18420"/>
    </ligand>
</feature>
<keyword evidence="3 7" id="KW-0547">Nucleotide-binding</keyword>
<protein>
    <recommendedName>
        <fullName evidence="7">dITP/XTP pyrophosphatase</fullName>
        <ecNumber evidence="7">3.6.1.66</ecNumber>
    </recommendedName>
    <alternativeName>
        <fullName evidence="7">Non-canonical purine NTP pyrophosphatase</fullName>
    </alternativeName>
    <alternativeName>
        <fullName evidence="7">Non-standard purine NTP pyrophosphatase</fullName>
    </alternativeName>
    <alternativeName>
        <fullName evidence="7">Nucleoside-triphosphate diphosphatase</fullName>
    </alternativeName>
    <alternativeName>
        <fullName evidence="7">Nucleoside-triphosphate pyrophosphatase</fullName>
        <shortName evidence="7">NTPase</shortName>
    </alternativeName>
</protein>
<dbReference type="Pfam" id="PF01725">
    <property type="entry name" value="Ham1p_like"/>
    <property type="match status" value="1"/>
</dbReference>
<dbReference type="InterPro" id="IPR029001">
    <property type="entry name" value="ITPase-like_fam"/>
</dbReference>
<proteinExistence type="inferred from homology"/>
<keyword evidence="2 7" id="KW-0479">Metal-binding</keyword>
<evidence type="ECO:0000256" key="8">
    <source>
        <dbReference type="RuleBase" id="RU003781"/>
    </source>
</evidence>
<comment type="catalytic activity">
    <reaction evidence="7">
        <text>ITP + H2O = IMP + diphosphate + H(+)</text>
        <dbReference type="Rhea" id="RHEA:29399"/>
        <dbReference type="ChEBI" id="CHEBI:15377"/>
        <dbReference type="ChEBI" id="CHEBI:15378"/>
        <dbReference type="ChEBI" id="CHEBI:33019"/>
        <dbReference type="ChEBI" id="CHEBI:58053"/>
        <dbReference type="ChEBI" id="CHEBI:61402"/>
        <dbReference type="EC" id="3.6.1.66"/>
    </reaction>
</comment>
<comment type="similarity">
    <text evidence="1 7 8">Belongs to the HAM1 NTPase family.</text>
</comment>
<evidence type="ECO:0000313" key="9">
    <source>
        <dbReference type="EMBL" id="MFC4893170.1"/>
    </source>
</evidence>
<feature type="binding site" evidence="7">
    <location>
        <position position="70"/>
    </location>
    <ligand>
        <name>substrate</name>
    </ligand>
</feature>
<dbReference type="InterPro" id="IPR002637">
    <property type="entry name" value="RdgB/HAM1"/>
</dbReference>
<dbReference type="CDD" id="cd00515">
    <property type="entry name" value="HAM1"/>
    <property type="match status" value="1"/>
</dbReference>
<dbReference type="EMBL" id="JBHSJH010000003">
    <property type="protein sequence ID" value="MFC4893170.1"/>
    <property type="molecule type" value="Genomic_DNA"/>
</dbReference>
<feature type="active site" description="Proton acceptor" evidence="7">
    <location>
        <position position="69"/>
    </location>
</feature>
<comment type="catalytic activity">
    <reaction evidence="7">
        <text>XTP + H2O = XMP + diphosphate + H(+)</text>
        <dbReference type="Rhea" id="RHEA:28610"/>
        <dbReference type="ChEBI" id="CHEBI:15377"/>
        <dbReference type="ChEBI" id="CHEBI:15378"/>
        <dbReference type="ChEBI" id="CHEBI:33019"/>
        <dbReference type="ChEBI" id="CHEBI:57464"/>
        <dbReference type="ChEBI" id="CHEBI:61314"/>
        <dbReference type="EC" id="3.6.1.66"/>
    </reaction>
</comment>
<feature type="binding site" evidence="7">
    <location>
        <begin position="8"/>
        <end position="13"/>
    </location>
    <ligand>
        <name>substrate</name>
    </ligand>
</feature>
<feature type="binding site" evidence="7">
    <location>
        <begin position="180"/>
        <end position="181"/>
    </location>
    <ligand>
        <name>substrate</name>
    </ligand>
</feature>
<reference evidence="10" key="1">
    <citation type="journal article" date="2019" name="Int. J. Syst. Evol. Microbiol.">
        <title>The Global Catalogue of Microorganisms (GCM) 10K type strain sequencing project: providing services to taxonomists for standard genome sequencing and annotation.</title>
        <authorList>
            <consortium name="The Broad Institute Genomics Platform"/>
            <consortium name="The Broad Institute Genome Sequencing Center for Infectious Disease"/>
            <person name="Wu L."/>
            <person name="Ma J."/>
        </authorList>
    </citation>
    <scope>NUCLEOTIDE SEQUENCE [LARGE SCALE GENOMIC DNA]</scope>
    <source>
        <strain evidence="10">CGMCC 1.13718</strain>
    </source>
</reference>
<feature type="binding site" evidence="7">
    <location>
        <position position="175"/>
    </location>
    <ligand>
        <name>substrate</name>
    </ligand>
</feature>